<name>A0A1L5NF99_9HYPH</name>
<organism evidence="2 3">
    <name type="scientific">Rhizobium gallicum</name>
    <dbReference type="NCBI Taxonomy" id="56730"/>
    <lineage>
        <taxon>Bacteria</taxon>
        <taxon>Pseudomonadati</taxon>
        <taxon>Pseudomonadota</taxon>
        <taxon>Alphaproteobacteria</taxon>
        <taxon>Hyphomicrobiales</taxon>
        <taxon>Rhizobiaceae</taxon>
        <taxon>Rhizobium/Agrobacterium group</taxon>
        <taxon>Rhizobium</taxon>
    </lineage>
</organism>
<gene>
    <name evidence="2" type="ORF">IE4872_CH00912</name>
</gene>
<proteinExistence type="predicted"/>
<sequence length="81" mass="9221">MEMTEIPSAPRTAKTTAIMSSAKKPTATPVLCLDDQSVHEKIRIEITEIESMLVDFWIRFGSSQTILIRRMPQFKSDTINH</sequence>
<dbReference type="Proteomes" id="UP000184749">
    <property type="component" value="Chromosome"/>
</dbReference>
<protein>
    <submittedName>
        <fullName evidence="2">Uncharacterized protein</fullName>
    </submittedName>
</protein>
<accession>A0A1L5NF99</accession>
<dbReference type="EMBL" id="CP017101">
    <property type="protein sequence ID" value="APO66565.1"/>
    <property type="molecule type" value="Genomic_DNA"/>
</dbReference>
<dbReference type="AlphaFoldDB" id="A0A1L5NF99"/>
<reference evidence="2 3" key="1">
    <citation type="submission" date="2016-09" db="EMBL/GenBank/DDBJ databases">
        <title>The complete genome sequences of Rhizobium gallicum, symbiovars gallicum and phaseoli, symbionts associated to common bean (Phaseolus vulgaris).</title>
        <authorList>
            <person name="Bustos P."/>
            <person name="Santamaria R.I."/>
            <person name="Perez-Carrascal O.M."/>
            <person name="Juarez S."/>
            <person name="Lozano L."/>
            <person name="Martinez-Flores I."/>
            <person name="Martinez-Romero E."/>
            <person name="Cevallos M."/>
            <person name="Romero D."/>
            <person name="Davila G."/>
            <person name="Gonzalez V."/>
        </authorList>
    </citation>
    <scope>NUCLEOTIDE SEQUENCE [LARGE SCALE GENOMIC DNA]</scope>
    <source>
        <strain evidence="2 3">IE4872</strain>
    </source>
</reference>
<evidence type="ECO:0000313" key="2">
    <source>
        <dbReference type="EMBL" id="APO66565.1"/>
    </source>
</evidence>
<dbReference type="STRING" id="56730.IE4872_CH00912"/>
<feature type="region of interest" description="Disordered" evidence="1">
    <location>
        <begin position="1"/>
        <end position="24"/>
    </location>
</feature>
<evidence type="ECO:0000313" key="3">
    <source>
        <dbReference type="Proteomes" id="UP000184749"/>
    </source>
</evidence>
<evidence type="ECO:0000256" key="1">
    <source>
        <dbReference type="SAM" id="MobiDB-lite"/>
    </source>
</evidence>